<dbReference type="Gramene" id="TraesCAD_scaffold_072936_01G000100.1">
    <property type="protein sequence ID" value="TraesCAD_scaffold_072936_01G000100.1"/>
    <property type="gene ID" value="TraesCAD_scaffold_072936_01G000100"/>
</dbReference>
<dbReference type="Proteomes" id="UP000019116">
    <property type="component" value="Chromosome 2A"/>
</dbReference>
<dbReference type="EnsemblPlants" id="TraesCS2A02G075700.1">
    <property type="protein sequence ID" value="TraesCS2A02G075700.1.cds1"/>
    <property type="gene ID" value="TraesCS2A02G075700"/>
</dbReference>
<proteinExistence type="predicted"/>
<dbReference type="Gramene" id="TraesWEE_scaffold_048829_01G000300.1">
    <property type="protein sequence ID" value="TraesWEE_scaffold_048829_01G000300.1"/>
    <property type="gene ID" value="TraesWEE_scaffold_048829_01G000300"/>
</dbReference>
<dbReference type="Gramene" id="TraesROB_scaffold_037535_01G000300.1">
    <property type="protein sequence ID" value="TraesROB_scaffold_037535_01G000300.1"/>
    <property type="gene ID" value="TraesROB_scaffold_037535_01G000300"/>
</dbReference>
<dbReference type="Gramene" id="TraesRN2A0100109500.1">
    <property type="protein sequence ID" value="TraesRN2A0100109500.1"/>
    <property type="gene ID" value="TraesRN2A0100109500"/>
</dbReference>
<protein>
    <submittedName>
        <fullName evidence="1">Uncharacterized protein</fullName>
    </submittedName>
</protein>
<sequence length="188" mass="21079">MLPTNPTKEAARAAALARSWRHKFAHVHAISFVEHVARYGPSEDDYTFFVDSVERRSKNGPLLDNINAALLCAGDRNAAPRAFRVQFGCYDNWDKAMVSQWLTHLLRRTPPELHLDLRLQITVIGEHQVGARDRADHGCTAHSPYDADPFMLPARLFSPASPYGRSASAAALWIRRRSPACLSSRRCS</sequence>
<accession>A0A3B6ARC8</accession>
<dbReference type="AlphaFoldDB" id="A0A3B6ARC8"/>
<dbReference type="Gramene" id="TraesCS2A02G075700.1">
    <property type="protein sequence ID" value="TraesCS2A02G075700.1.cds1"/>
    <property type="gene ID" value="TraesCS2A02G075700"/>
</dbReference>
<dbReference type="OrthoDB" id="696435at2759"/>
<reference evidence="1" key="1">
    <citation type="submission" date="2018-08" db="EMBL/GenBank/DDBJ databases">
        <authorList>
            <person name="Rossello M."/>
        </authorList>
    </citation>
    <scope>NUCLEOTIDE SEQUENCE [LARGE SCALE GENOMIC DNA]</scope>
    <source>
        <strain evidence="1">cv. Chinese Spring</strain>
    </source>
</reference>
<organism evidence="1">
    <name type="scientific">Triticum aestivum</name>
    <name type="common">Wheat</name>
    <dbReference type="NCBI Taxonomy" id="4565"/>
    <lineage>
        <taxon>Eukaryota</taxon>
        <taxon>Viridiplantae</taxon>
        <taxon>Streptophyta</taxon>
        <taxon>Embryophyta</taxon>
        <taxon>Tracheophyta</taxon>
        <taxon>Spermatophyta</taxon>
        <taxon>Magnoliopsida</taxon>
        <taxon>Liliopsida</taxon>
        <taxon>Poales</taxon>
        <taxon>Poaceae</taxon>
        <taxon>BOP clade</taxon>
        <taxon>Pooideae</taxon>
        <taxon>Triticodae</taxon>
        <taxon>Triticeae</taxon>
        <taxon>Triticinae</taxon>
        <taxon>Triticum</taxon>
    </lineage>
</organism>
<evidence type="ECO:0000313" key="1">
    <source>
        <dbReference type="EnsemblPlants" id="TraesCS2A02G075700.1.cds1"/>
    </source>
</evidence>
<evidence type="ECO:0000313" key="2">
    <source>
        <dbReference type="Proteomes" id="UP000019116"/>
    </source>
</evidence>
<dbReference type="Gramene" id="TraesCLE_scaffold_034120_01G000300.1">
    <property type="protein sequence ID" value="TraesCLE_scaffold_034120_01G000300.1"/>
    <property type="gene ID" value="TraesCLE_scaffold_034120_01G000300"/>
</dbReference>
<dbReference type="OMA" id="RHACSQE"/>
<dbReference type="Gramene" id="TraesCS2A03G0148000.1">
    <property type="protein sequence ID" value="TraesCS2A03G0148000.1.CDS1"/>
    <property type="gene ID" value="TraesCS2A03G0148000"/>
</dbReference>
<keyword evidence="2" id="KW-1185">Reference proteome</keyword>
<name>A0A3B6ARC8_WHEAT</name>
<reference evidence="1" key="2">
    <citation type="submission" date="2018-10" db="UniProtKB">
        <authorList>
            <consortium name="EnsemblPlants"/>
        </authorList>
    </citation>
    <scope>IDENTIFICATION</scope>
</reference>